<dbReference type="Proteomes" id="UP000037035">
    <property type="component" value="Unassembled WGS sequence"/>
</dbReference>
<sequence length="115" mass="13368">SFPQRNQRVPDTHWRRTLSYLLRRFFFPHRLCLNHTGFFDDPTKYPLLSSQESNAILFLIQTTVHDEPSSIFKKQSSATTTFDALQINFQGSMQFCQVDLLDCLVNLKTSPPLTD</sequence>
<evidence type="ECO:0000313" key="1">
    <source>
        <dbReference type="EMBL" id="KNZ49693.1"/>
    </source>
</evidence>
<dbReference type="OrthoDB" id="2505547at2759"/>
<organism evidence="1 2">
    <name type="scientific">Puccinia sorghi</name>
    <dbReference type="NCBI Taxonomy" id="27349"/>
    <lineage>
        <taxon>Eukaryota</taxon>
        <taxon>Fungi</taxon>
        <taxon>Dikarya</taxon>
        <taxon>Basidiomycota</taxon>
        <taxon>Pucciniomycotina</taxon>
        <taxon>Pucciniomycetes</taxon>
        <taxon>Pucciniales</taxon>
        <taxon>Pucciniaceae</taxon>
        <taxon>Puccinia</taxon>
    </lineage>
</organism>
<dbReference type="AlphaFoldDB" id="A0A0L6UMC5"/>
<protein>
    <submittedName>
        <fullName evidence="1">Uncharacterized protein</fullName>
    </submittedName>
</protein>
<keyword evidence="2" id="KW-1185">Reference proteome</keyword>
<accession>A0A0L6UMC5</accession>
<feature type="non-terminal residue" evidence="1">
    <location>
        <position position="1"/>
    </location>
</feature>
<dbReference type="VEuPathDB" id="FungiDB:VP01_4843g1"/>
<evidence type="ECO:0000313" key="2">
    <source>
        <dbReference type="Proteomes" id="UP000037035"/>
    </source>
</evidence>
<feature type="non-terminal residue" evidence="1">
    <location>
        <position position="115"/>
    </location>
</feature>
<name>A0A0L6UMC5_9BASI</name>
<reference evidence="1 2" key="1">
    <citation type="submission" date="2015-08" db="EMBL/GenBank/DDBJ databases">
        <title>Next Generation Sequencing and Analysis of the Genome of Puccinia sorghi L Schw, the Causal Agent of Maize Common Rust.</title>
        <authorList>
            <person name="Rochi L."/>
            <person name="Burguener G."/>
            <person name="Darino M."/>
            <person name="Turjanski A."/>
            <person name="Kreff E."/>
            <person name="Dieguez M.J."/>
            <person name="Sacco F."/>
        </authorList>
    </citation>
    <scope>NUCLEOTIDE SEQUENCE [LARGE SCALE GENOMIC DNA]</scope>
    <source>
        <strain evidence="1 2">RO10H11247</strain>
    </source>
</reference>
<comment type="caution">
    <text evidence="1">The sequence shown here is derived from an EMBL/GenBank/DDBJ whole genome shotgun (WGS) entry which is preliminary data.</text>
</comment>
<gene>
    <name evidence="1" type="ORF">VP01_4843g1</name>
</gene>
<proteinExistence type="predicted"/>
<dbReference type="EMBL" id="LAVV01009991">
    <property type="protein sequence ID" value="KNZ49693.1"/>
    <property type="molecule type" value="Genomic_DNA"/>
</dbReference>